<sequence>MAAARQGNRAVSPRIGSVRDAPQQVWIAFGGAADQAWLWPLAKGFRHCFAALRDEAGWTVVEPLSGRLLALRVNAPAEYDLPRLYRRAGLAVLGPFAPAPARATRLPPLFPFTCVAVCRALLGPGAPFALTPRGLFRALQRNRKNVLTSASA</sequence>
<gene>
    <name evidence="1" type="ORF">J5Y09_14125</name>
</gene>
<organism evidence="1 2">
    <name type="scientific">Roseomonas nitratireducens</name>
    <dbReference type="NCBI Taxonomy" id="2820810"/>
    <lineage>
        <taxon>Bacteria</taxon>
        <taxon>Pseudomonadati</taxon>
        <taxon>Pseudomonadota</taxon>
        <taxon>Alphaproteobacteria</taxon>
        <taxon>Acetobacterales</taxon>
        <taxon>Roseomonadaceae</taxon>
        <taxon>Roseomonas</taxon>
    </lineage>
</organism>
<evidence type="ECO:0000313" key="2">
    <source>
        <dbReference type="Proteomes" id="UP000680815"/>
    </source>
</evidence>
<evidence type="ECO:0000313" key="1">
    <source>
        <dbReference type="EMBL" id="MBP0465057.1"/>
    </source>
</evidence>
<proteinExistence type="predicted"/>
<accession>A0ABS4AWU7</accession>
<dbReference type="Proteomes" id="UP000680815">
    <property type="component" value="Unassembled WGS sequence"/>
</dbReference>
<dbReference type="EMBL" id="JAGIYZ010000013">
    <property type="protein sequence ID" value="MBP0465057.1"/>
    <property type="molecule type" value="Genomic_DNA"/>
</dbReference>
<name>A0ABS4AWU7_9PROT</name>
<comment type="caution">
    <text evidence="1">The sequence shown here is derived from an EMBL/GenBank/DDBJ whole genome shotgun (WGS) entry which is preliminary data.</text>
</comment>
<keyword evidence="2" id="KW-1185">Reference proteome</keyword>
<protein>
    <submittedName>
        <fullName evidence="1">Uncharacterized protein</fullName>
    </submittedName>
</protein>
<reference evidence="1 2" key="1">
    <citation type="submission" date="2021-03" db="EMBL/GenBank/DDBJ databases">
        <authorList>
            <person name="So Y."/>
        </authorList>
    </citation>
    <scope>NUCLEOTIDE SEQUENCE [LARGE SCALE GENOMIC DNA]</scope>
    <source>
        <strain evidence="1 2">PWR1</strain>
    </source>
</reference>